<feature type="non-terminal residue" evidence="2">
    <location>
        <position position="191"/>
    </location>
</feature>
<name>A0AA42MD53_ACIJO</name>
<dbReference type="EMBL" id="JAOCCL010000131">
    <property type="protein sequence ID" value="MDH0828162.1"/>
    <property type="molecule type" value="Genomic_DNA"/>
</dbReference>
<feature type="non-terminal residue" evidence="2">
    <location>
        <position position="1"/>
    </location>
</feature>
<dbReference type="InterPro" id="IPR010221">
    <property type="entry name" value="VCBS_dom"/>
</dbReference>
<accession>A0AA42MD53</accession>
<sequence length="191" mass="19012">TALEGNVITGGSSNSTDVADRLGADATQVTGVSKGSSTTEQTDNVGGTGLAGDYGTLILNSDGSYSYTVDPNNATVNALKDGGKLTETFSYTIKDADGDWSTTTLTITINGHTDGLPSITPNDENGNNVGGQITVYESGLSTGSNASAASESASGTIQINAGDGLSSINIGGQTFSLSQLQSLSSSNPSAA</sequence>
<protein>
    <submittedName>
        <fullName evidence="2">VCBS domain-containing protein</fullName>
    </submittedName>
</protein>
<dbReference type="Pfam" id="PF17963">
    <property type="entry name" value="Big_9"/>
    <property type="match status" value="1"/>
</dbReference>
<feature type="compositionally biased region" description="Polar residues" evidence="1">
    <location>
        <begin position="27"/>
        <end position="45"/>
    </location>
</feature>
<feature type="region of interest" description="Disordered" evidence="1">
    <location>
        <begin position="27"/>
        <end position="48"/>
    </location>
</feature>
<organism evidence="2 3">
    <name type="scientific">Acinetobacter johnsonii</name>
    <dbReference type="NCBI Taxonomy" id="40214"/>
    <lineage>
        <taxon>Bacteria</taxon>
        <taxon>Pseudomonadati</taxon>
        <taxon>Pseudomonadota</taxon>
        <taxon>Gammaproteobacteria</taxon>
        <taxon>Moraxellales</taxon>
        <taxon>Moraxellaceae</taxon>
        <taxon>Acinetobacter</taxon>
    </lineage>
</organism>
<dbReference type="Proteomes" id="UP001160116">
    <property type="component" value="Unassembled WGS sequence"/>
</dbReference>
<reference evidence="2" key="1">
    <citation type="submission" date="2022-09" db="EMBL/GenBank/DDBJ databases">
        <title>Intensive care unit water sources are persistently colonized with multi-drug resistant bacteria and are the site of extensive horizontal gene transfer of antibiotic resistance genes.</title>
        <authorList>
            <person name="Diorio-Toth L."/>
        </authorList>
    </citation>
    <scope>NUCLEOTIDE SEQUENCE</scope>
    <source>
        <strain evidence="2">GD03885</strain>
    </source>
</reference>
<dbReference type="AlphaFoldDB" id="A0AA42MD53"/>
<comment type="caution">
    <text evidence="2">The sequence shown here is derived from an EMBL/GenBank/DDBJ whole genome shotgun (WGS) entry which is preliminary data.</text>
</comment>
<dbReference type="NCBIfam" id="TIGR01965">
    <property type="entry name" value="VCBS_repeat"/>
    <property type="match status" value="1"/>
</dbReference>
<dbReference type="InterPro" id="IPR013783">
    <property type="entry name" value="Ig-like_fold"/>
</dbReference>
<dbReference type="RefSeq" id="WP_279679491.1">
    <property type="nucleotide sequence ID" value="NZ_JAOCCL010000131.1"/>
</dbReference>
<evidence type="ECO:0000313" key="3">
    <source>
        <dbReference type="Proteomes" id="UP001160116"/>
    </source>
</evidence>
<evidence type="ECO:0000256" key="1">
    <source>
        <dbReference type="SAM" id="MobiDB-lite"/>
    </source>
</evidence>
<dbReference type="Gene3D" id="2.60.40.10">
    <property type="entry name" value="Immunoglobulins"/>
    <property type="match status" value="1"/>
</dbReference>
<evidence type="ECO:0000313" key="2">
    <source>
        <dbReference type="EMBL" id="MDH0828162.1"/>
    </source>
</evidence>
<proteinExistence type="predicted"/>
<gene>
    <name evidence="2" type="ORF">N5C97_17145</name>
</gene>